<evidence type="ECO:0000256" key="1">
    <source>
        <dbReference type="ARBA" id="ARBA00022729"/>
    </source>
</evidence>
<dbReference type="EMBL" id="WBZC01000016">
    <property type="protein sequence ID" value="KAB3535639.1"/>
    <property type="molecule type" value="Genomic_DNA"/>
</dbReference>
<dbReference type="AlphaFoldDB" id="A0A6I0F6H8"/>
<dbReference type="PANTHER" id="PTHR21666">
    <property type="entry name" value="PEPTIDASE-RELATED"/>
    <property type="match status" value="1"/>
</dbReference>
<sequence>MSIVKSYLKQKIIIAIIALLGIQISIMGCMAMLLGGNVIGNITPTADVAFAEEYKLVGHAAKVNWAEMLIYDTVRYENDFSEADPKETVYEFFGLDFEEREKEKYCVKVDEEGKCTKYETRWVTVEKRVVQGKEETFQLLDDLGYESDLSIFEITKIFIDLNKKDEYIIKFSGVGLEDLMTKLTADQIEWIYFLVSESFIFEMYGDIFDLPDHIPVAEDVKFAWPTPTLNIVTSPYGWRADPITNDRAFHYGIDISGENAMGEPIISIADGEIFQVNYSSSAAGYNVRVKHIDKEGYEWESRYCHMSQIQVVSGDKVKQGDVIGAVGNTGRSTGPHIHFELRFEGQLVDPYPYIKN</sequence>
<keyword evidence="5" id="KW-1185">Reference proteome</keyword>
<evidence type="ECO:0000313" key="5">
    <source>
        <dbReference type="Proteomes" id="UP000432715"/>
    </source>
</evidence>
<dbReference type="PANTHER" id="PTHR21666:SF289">
    <property type="entry name" value="L-ALA--D-GLU ENDOPEPTIDASE"/>
    <property type="match status" value="1"/>
</dbReference>
<keyword evidence="2" id="KW-1133">Transmembrane helix</keyword>
<evidence type="ECO:0000313" key="4">
    <source>
        <dbReference type="EMBL" id="KAB3535639.1"/>
    </source>
</evidence>
<dbReference type="GO" id="GO:0004222">
    <property type="term" value="F:metalloendopeptidase activity"/>
    <property type="evidence" value="ECO:0007669"/>
    <property type="project" value="TreeGrafter"/>
</dbReference>
<evidence type="ECO:0000259" key="3">
    <source>
        <dbReference type="Pfam" id="PF01551"/>
    </source>
</evidence>
<feature type="domain" description="M23ase beta-sheet core" evidence="3">
    <location>
        <begin position="249"/>
        <end position="350"/>
    </location>
</feature>
<evidence type="ECO:0000256" key="2">
    <source>
        <dbReference type="SAM" id="Phobius"/>
    </source>
</evidence>
<dbReference type="SUPFAM" id="SSF51261">
    <property type="entry name" value="Duplicated hybrid motif"/>
    <property type="match status" value="1"/>
</dbReference>
<dbReference type="InterPro" id="IPR050570">
    <property type="entry name" value="Cell_wall_metabolism_enzyme"/>
</dbReference>
<keyword evidence="2" id="KW-0472">Membrane</keyword>
<dbReference type="InterPro" id="IPR016047">
    <property type="entry name" value="M23ase_b-sheet_dom"/>
</dbReference>
<dbReference type="PROSITE" id="PS51257">
    <property type="entry name" value="PROKAR_LIPOPROTEIN"/>
    <property type="match status" value="1"/>
</dbReference>
<proteinExistence type="predicted"/>
<feature type="transmembrane region" description="Helical" evidence="2">
    <location>
        <begin position="12"/>
        <end position="34"/>
    </location>
</feature>
<keyword evidence="2" id="KW-0812">Transmembrane</keyword>
<accession>A0A6I0F6H8</accession>
<organism evidence="4 5">
    <name type="scientific">Alkaliphilus pronyensis</name>
    <dbReference type="NCBI Taxonomy" id="1482732"/>
    <lineage>
        <taxon>Bacteria</taxon>
        <taxon>Bacillati</taxon>
        <taxon>Bacillota</taxon>
        <taxon>Clostridia</taxon>
        <taxon>Peptostreptococcales</taxon>
        <taxon>Natronincolaceae</taxon>
        <taxon>Alkaliphilus</taxon>
    </lineage>
</organism>
<comment type="caution">
    <text evidence="4">The sequence shown here is derived from an EMBL/GenBank/DDBJ whole genome shotgun (WGS) entry which is preliminary data.</text>
</comment>
<dbReference type="RefSeq" id="WP_151860656.1">
    <property type="nucleotide sequence ID" value="NZ_WBZC01000016.1"/>
</dbReference>
<name>A0A6I0F6H8_9FIRM</name>
<gene>
    <name evidence="4" type="ORF">F8154_05775</name>
</gene>
<protein>
    <submittedName>
        <fullName evidence="4">M23 family metallopeptidase</fullName>
    </submittedName>
</protein>
<dbReference type="Proteomes" id="UP000432715">
    <property type="component" value="Unassembled WGS sequence"/>
</dbReference>
<dbReference type="Pfam" id="PF01551">
    <property type="entry name" value="Peptidase_M23"/>
    <property type="match status" value="1"/>
</dbReference>
<dbReference type="OrthoDB" id="2083169at2"/>
<keyword evidence="1" id="KW-0732">Signal</keyword>
<dbReference type="CDD" id="cd12797">
    <property type="entry name" value="M23_peptidase"/>
    <property type="match status" value="1"/>
</dbReference>
<reference evidence="4 5" key="1">
    <citation type="submission" date="2019-10" db="EMBL/GenBank/DDBJ databases">
        <title>Alkaliphilus serpentinus sp. nov. and Alkaliphilus pronyensis sp. nov., two novel anaerobic alkaliphilic species isolated from the serpentinized-hosted hydrothermal field of the Prony Bay (New Caledonia).</title>
        <authorList>
            <person name="Postec A."/>
        </authorList>
    </citation>
    <scope>NUCLEOTIDE SEQUENCE [LARGE SCALE GENOMIC DNA]</scope>
    <source>
        <strain evidence="4 5">LacV</strain>
    </source>
</reference>
<dbReference type="Gene3D" id="2.70.70.10">
    <property type="entry name" value="Glucose Permease (Domain IIA)"/>
    <property type="match status" value="1"/>
</dbReference>
<dbReference type="InterPro" id="IPR011055">
    <property type="entry name" value="Dup_hybrid_motif"/>
</dbReference>